<organism evidence="1 2">
    <name type="scientific">Paraburkholderia unamae</name>
    <dbReference type="NCBI Taxonomy" id="219649"/>
    <lineage>
        <taxon>Bacteria</taxon>
        <taxon>Pseudomonadati</taxon>
        <taxon>Pseudomonadota</taxon>
        <taxon>Betaproteobacteria</taxon>
        <taxon>Burkholderiales</taxon>
        <taxon>Burkholderiaceae</taxon>
        <taxon>Paraburkholderia</taxon>
    </lineage>
</organism>
<sequence>MNKTLPHVVVTEWFDGLKFYPDKPGVYEIAMGGTSRHLGHYAKWDGMEWRVVWLTISDAERSMIASSALNGSLAFSWRGIDSNAEWLRAWVNARHYGTLIDVATKRMTRDEWFEAERDKVIEHLGKYYRGEAVMPSQKLPSIAEFIANQRAVA</sequence>
<dbReference type="Proteomes" id="UP001392318">
    <property type="component" value="Unassembled WGS sequence"/>
</dbReference>
<keyword evidence="2" id="KW-1185">Reference proteome</keyword>
<reference evidence="1" key="1">
    <citation type="submission" date="2024-01" db="EMBL/GenBank/DDBJ databases">
        <title>The diversity of rhizobia nodulating Mimosa spp. in eleven states of Brazil covering several biomes is determined by host plant, location, and edaphic factors.</title>
        <authorList>
            <person name="Rouws L."/>
            <person name="Barauna A."/>
            <person name="Beukes C."/>
            <person name="De Faria S.M."/>
            <person name="Gross E."/>
            <person name="Dos Reis Junior F.B."/>
            <person name="Simon M."/>
            <person name="Maluk M."/>
            <person name="Odee D.W."/>
            <person name="Kenicer G."/>
            <person name="Young J.P.W."/>
            <person name="Reis V.M."/>
            <person name="Zilli J."/>
            <person name="James E.K."/>
        </authorList>
    </citation>
    <scope>NUCLEOTIDE SEQUENCE</scope>
    <source>
        <strain evidence="1">JPY452</strain>
    </source>
</reference>
<name>A0ACC6RGU8_9BURK</name>
<accession>A0ACC6RGU8</accession>
<protein>
    <submittedName>
        <fullName evidence="1">Uncharacterized protein</fullName>
    </submittedName>
</protein>
<dbReference type="EMBL" id="JAYMRU010000007">
    <property type="protein sequence ID" value="MEM5400833.1"/>
    <property type="molecule type" value="Genomic_DNA"/>
</dbReference>
<gene>
    <name evidence="1" type="ORF">VSR83_12140</name>
</gene>
<evidence type="ECO:0000313" key="2">
    <source>
        <dbReference type="Proteomes" id="UP001392318"/>
    </source>
</evidence>
<comment type="caution">
    <text evidence="1">The sequence shown here is derived from an EMBL/GenBank/DDBJ whole genome shotgun (WGS) entry which is preliminary data.</text>
</comment>
<evidence type="ECO:0000313" key="1">
    <source>
        <dbReference type="EMBL" id="MEM5400833.1"/>
    </source>
</evidence>
<proteinExistence type="predicted"/>